<dbReference type="EMBL" id="GBRH01233503">
    <property type="protein sequence ID" value="JAD64392.1"/>
    <property type="molecule type" value="Transcribed_RNA"/>
</dbReference>
<protein>
    <submittedName>
        <fullName evidence="2">Uncharacterized protein</fullName>
    </submittedName>
</protein>
<accession>A0A0A9BYN9</accession>
<dbReference type="AlphaFoldDB" id="A0A0A9BYN9"/>
<organism evidence="2">
    <name type="scientific">Arundo donax</name>
    <name type="common">Giant reed</name>
    <name type="synonym">Donax arundinaceus</name>
    <dbReference type="NCBI Taxonomy" id="35708"/>
    <lineage>
        <taxon>Eukaryota</taxon>
        <taxon>Viridiplantae</taxon>
        <taxon>Streptophyta</taxon>
        <taxon>Embryophyta</taxon>
        <taxon>Tracheophyta</taxon>
        <taxon>Spermatophyta</taxon>
        <taxon>Magnoliopsida</taxon>
        <taxon>Liliopsida</taxon>
        <taxon>Poales</taxon>
        <taxon>Poaceae</taxon>
        <taxon>PACMAD clade</taxon>
        <taxon>Arundinoideae</taxon>
        <taxon>Arundineae</taxon>
        <taxon>Arundo</taxon>
    </lineage>
</organism>
<reference evidence="2" key="1">
    <citation type="submission" date="2014-09" db="EMBL/GenBank/DDBJ databases">
        <authorList>
            <person name="Magalhaes I.L.F."/>
            <person name="Oliveira U."/>
            <person name="Santos F.R."/>
            <person name="Vidigal T.H.D.A."/>
            <person name="Brescovit A.D."/>
            <person name="Santos A.J."/>
        </authorList>
    </citation>
    <scope>NUCLEOTIDE SEQUENCE</scope>
    <source>
        <tissue evidence="2">Shoot tissue taken approximately 20 cm above the soil surface</tissue>
    </source>
</reference>
<feature type="region of interest" description="Disordered" evidence="1">
    <location>
        <begin position="1"/>
        <end position="25"/>
    </location>
</feature>
<proteinExistence type="predicted"/>
<name>A0A0A9BYN9_ARUDO</name>
<evidence type="ECO:0000313" key="2">
    <source>
        <dbReference type="EMBL" id="JAD64392.1"/>
    </source>
</evidence>
<sequence>MSPLRSSQKGRVAFNPKPFPSNHKNRARASLLVFLS</sequence>
<evidence type="ECO:0000256" key="1">
    <source>
        <dbReference type="SAM" id="MobiDB-lite"/>
    </source>
</evidence>
<reference evidence="2" key="2">
    <citation type="journal article" date="2015" name="Data Brief">
        <title>Shoot transcriptome of the giant reed, Arundo donax.</title>
        <authorList>
            <person name="Barrero R.A."/>
            <person name="Guerrero F.D."/>
            <person name="Moolhuijzen P."/>
            <person name="Goolsby J.A."/>
            <person name="Tidwell J."/>
            <person name="Bellgard S.E."/>
            <person name="Bellgard M.I."/>
        </authorList>
    </citation>
    <scope>NUCLEOTIDE SEQUENCE</scope>
    <source>
        <tissue evidence="2">Shoot tissue taken approximately 20 cm above the soil surface</tissue>
    </source>
</reference>